<reference evidence="2" key="1">
    <citation type="submission" date="2022-07" db="EMBL/GenBank/DDBJ databases">
        <title>Draft genome sequence of Zalerion maritima ATCC 34329, a (micro)plastics degrading marine fungus.</title>
        <authorList>
            <person name="Paco A."/>
            <person name="Goncalves M.F.M."/>
            <person name="Rocha-Santos T.A.P."/>
            <person name="Alves A."/>
        </authorList>
    </citation>
    <scope>NUCLEOTIDE SEQUENCE</scope>
    <source>
        <strain evidence="2">ATCC 34329</strain>
    </source>
</reference>
<accession>A0AAD5RXH7</accession>
<keyword evidence="3" id="KW-1185">Reference proteome</keyword>
<dbReference type="EMBL" id="JAKWBI020000031">
    <property type="protein sequence ID" value="KAJ2905492.1"/>
    <property type="molecule type" value="Genomic_DNA"/>
</dbReference>
<evidence type="ECO:0000313" key="2">
    <source>
        <dbReference type="EMBL" id="KAJ2905492.1"/>
    </source>
</evidence>
<evidence type="ECO:0000313" key="3">
    <source>
        <dbReference type="Proteomes" id="UP001201980"/>
    </source>
</evidence>
<feature type="region of interest" description="Disordered" evidence="1">
    <location>
        <begin position="31"/>
        <end position="87"/>
    </location>
</feature>
<feature type="compositionally biased region" description="Basic and acidic residues" evidence="1">
    <location>
        <begin position="31"/>
        <end position="40"/>
    </location>
</feature>
<gene>
    <name evidence="2" type="ORF">MKZ38_005368</name>
</gene>
<organism evidence="2 3">
    <name type="scientific">Zalerion maritima</name>
    <dbReference type="NCBI Taxonomy" id="339359"/>
    <lineage>
        <taxon>Eukaryota</taxon>
        <taxon>Fungi</taxon>
        <taxon>Dikarya</taxon>
        <taxon>Ascomycota</taxon>
        <taxon>Pezizomycotina</taxon>
        <taxon>Sordariomycetes</taxon>
        <taxon>Lulworthiomycetidae</taxon>
        <taxon>Lulworthiales</taxon>
        <taxon>Lulworthiaceae</taxon>
        <taxon>Zalerion</taxon>
    </lineage>
</organism>
<proteinExistence type="predicted"/>
<protein>
    <submittedName>
        <fullName evidence="2">Uncharacterized protein</fullName>
    </submittedName>
</protein>
<dbReference type="AlphaFoldDB" id="A0AAD5RXH7"/>
<sequence length="136" mass="15653">MMNEMEGRTGKVDVWLNKALFLVSQWWQKWENSKRQDKSPSKSNQAQRKETGWVYGSKRAVDRQMSQDGRKAGRASSFRIKGTGQRSRCRDEEQFAGMVCAEAVPFRIEGHDSSVGSRTKTRGFEDMRTSLLESIR</sequence>
<evidence type="ECO:0000256" key="1">
    <source>
        <dbReference type="SAM" id="MobiDB-lite"/>
    </source>
</evidence>
<comment type="caution">
    <text evidence="2">The sequence shown here is derived from an EMBL/GenBank/DDBJ whole genome shotgun (WGS) entry which is preliminary data.</text>
</comment>
<name>A0AAD5RXH7_9PEZI</name>
<dbReference type="Proteomes" id="UP001201980">
    <property type="component" value="Unassembled WGS sequence"/>
</dbReference>